<feature type="transmembrane region" description="Helical" evidence="1">
    <location>
        <begin position="235"/>
        <end position="258"/>
    </location>
</feature>
<keyword evidence="1" id="KW-0812">Transmembrane</keyword>
<accession>A0A4V3EB60</accession>
<reference evidence="2 3" key="1">
    <citation type="submission" date="2019-03" db="EMBL/GenBank/DDBJ databases">
        <title>Genomic Encyclopedia of Archaeal and Bacterial Type Strains, Phase II (KMG-II): from individual species to whole genera.</title>
        <authorList>
            <person name="Goeker M."/>
        </authorList>
    </citation>
    <scope>NUCLEOTIDE SEQUENCE [LARGE SCALE GENOMIC DNA]</scope>
    <source>
        <strain evidence="2 3">DSM 24782</strain>
    </source>
</reference>
<dbReference type="CDD" id="cd06462">
    <property type="entry name" value="Peptidase_S24_S26"/>
    <property type="match status" value="1"/>
</dbReference>
<dbReference type="AlphaFoldDB" id="A0A4V3EB60"/>
<feature type="transmembrane region" description="Helical" evidence="1">
    <location>
        <begin position="321"/>
        <end position="339"/>
    </location>
</feature>
<dbReference type="EMBL" id="SOAM01000001">
    <property type="protein sequence ID" value="TDS79744.1"/>
    <property type="molecule type" value="Genomic_DNA"/>
</dbReference>
<keyword evidence="1" id="KW-0472">Membrane</keyword>
<dbReference type="Proteomes" id="UP000295344">
    <property type="component" value="Unassembled WGS sequence"/>
</dbReference>
<dbReference type="OrthoDB" id="4315104at2"/>
<sequence length="347" mass="35642">MDAEQLTLLPGRTVWTLRDEPVPTGGEARTEAPADHALRHFSVPGILGPEDDPGWAVHADDLVAELRVEDAGSPSTAVRPRSGRPALVVATVVLLLLCATVGAGLLAGYRGFVVETPSMGTAAPVGTLVVTAPITTAPQRGDVIAFIAPGVRRVYTHRVSAVDAAGGIRTKGDINAAADPWTIERSAVLGRAVAIVPGVGFVLRAVPLLLVGGLLLTLLTLPIRRRDVRAASRVIGWHLIGTAVLLHLQPLVHVVVIASEAAADGARASIVSTGLLPIRLVTASGDVLARLADGVPGTVALPTGGSTRIVAVPDLAPGAQLLLIGLAVLPSLVVLLVGLPRRERVAA</sequence>
<protein>
    <submittedName>
        <fullName evidence="2">Signal peptidase I</fullName>
    </submittedName>
</protein>
<comment type="caution">
    <text evidence="2">The sequence shown here is derived from an EMBL/GenBank/DDBJ whole genome shotgun (WGS) entry which is preliminary data.</text>
</comment>
<evidence type="ECO:0000313" key="2">
    <source>
        <dbReference type="EMBL" id="TDS79744.1"/>
    </source>
</evidence>
<dbReference type="RefSeq" id="WP_133764178.1">
    <property type="nucleotide sequence ID" value="NZ_BAAARP010000001.1"/>
</dbReference>
<evidence type="ECO:0000256" key="1">
    <source>
        <dbReference type="SAM" id="Phobius"/>
    </source>
</evidence>
<name>A0A4V3EB60_9MICO</name>
<gene>
    <name evidence="2" type="ORF">CLV52_0286</name>
</gene>
<feature type="transmembrane region" description="Helical" evidence="1">
    <location>
        <begin position="201"/>
        <end position="223"/>
    </location>
</feature>
<proteinExistence type="predicted"/>
<feature type="transmembrane region" description="Helical" evidence="1">
    <location>
        <begin position="86"/>
        <end position="109"/>
    </location>
</feature>
<keyword evidence="3" id="KW-1185">Reference proteome</keyword>
<organism evidence="2 3">
    <name type="scientific">Amnibacterium kyonggiense</name>
    <dbReference type="NCBI Taxonomy" id="595671"/>
    <lineage>
        <taxon>Bacteria</taxon>
        <taxon>Bacillati</taxon>
        <taxon>Actinomycetota</taxon>
        <taxon>Actinomycetes</taxon>
        <taxon>Micrococcales</taxon>
        <taxon>Microbacteriaceae</taxon>
        <taxon>Amnibacterium</taxon>
    </lineage>
</organism>
<evidence type="ECO:0000313" key="3">
    <source>
        <dbReference type="Proteomes" id="UP000295344"/>
    </source>
</evidence>
<keyword evidence="1" id="KW-1133">Transmembrane helix</keyword>